<keyword evidence="5" id="KW-0547">Nucleotide-binding</keyword>
<keyword evidence="7" id="KW-0862">Zinc</keyword>
<dbReference type="InterPro" id="IPR004881">
    <property type="entry name" value="Ribosome_biogen_GTPase_RsgA"/>
</dbReference>
<evidence type="ECO:0000256" key="5">
    <source>
        <dbReference type="ARBA" id="ARBA00022741"/>
    </source>
</evidence>
<accession>A0A2N8KW56</accession>
<dbReference type="CDD" id="cd01854">
    <property type="entry name" value="YjeQ_EngC"/>
    <property type="match status" value="1"/>
</dbReference>
<dbReference type="PROSITE" id="PS50936">
    <property type="entry name" value="ENGC_GTPASE"/>
    <property type="match status" value="1"/>
</dbReference>
<evidence type="ECO:0000256" key="10">
    <source>
        <dbReference type="SAM" id="MobiDB-lite"/>
    </source>
</evidence>
<evidence type="ECO:0000256" key="9">
    <source>
        <dbReference type="ARBA" id="ARBA00023134"/>
    </source>
</evidence>
<evidence type="ECO:0000256" key="1">
    <source>
        <dbReference type="ARBA" id="ARBA00022490"/>
    </source>
</evidence>
<evidence type="ECO:0000313" key="14">
    <source>
        <dbReference type="Proteomes" id="UP000235916"/>
    </source>
</evidence>
<dbReference type="SUPFAM" id="SSF52540">
    <property type="entry name" value="P-loop containing nucleoside triphosphate hydrolases"/>
    <property type="match status" value="1"/>
</dbReference>
<protein>
    <submittedName>
        <fullName evidence="13">Ribosome small subunit-dependent GTPase A</fullName>
    </submittedName>
</protein>
<keyword evidence="8" id="KW-0694">RNA-binding</keyword>
<dbReference type="Gene3D" id="3.40.50.300">
    <property type="entry name" value="P-loop containing nucleotide triphosphate hydrolases"/>
    <property type="match status" value="1"/>
</dbReference>
<dbReference type="GO" id="GO:0005525">
    <property type="term" value="F:GTP binding"/>
    <property type="evidence" value="ECO:0007669"/>
    <property type="project" value="UniProtKB-KW"/>
</dbReference>
<evidence type="ECO:0000256" key="4">
    <source>
        <dbReference type="ARBA" id="ARBA00022730"/>
    </source>
</evidence>
<reference evidence="13 14" key="1">
    <citation type="submission" date="2018-01" db="EMBL/GenBank/DDBJ databases">
        <title>Draft genome sequence of Paucibacter aquatile CR182 isolated from freshwater of the Nakdong River.</title>
        <authorList>
            <person name="Choi A."/>
            <person name="Chung E.J."/>
        </authorList>
    </citation>
    <scope>NUCLEOTIDE SEQUENCE [LARGE SCALE GENOMIC DNA]</scope>
    <source>
        <strain evidence="13 14">CR182</strain>
    </source>
</reference>
<feature type="region of interest" description="Disordered" evidence="10">
    <location>
        <begin position="393"/>
        <end position="427"/>
    </location>
</feature>
<dbReference type="InterPro" id="IPR030378">
    <property type="entry name" value="G_CP_dom"/>
</dbReference>
<evidence type="ECO:0000256" key="7">
    <source>
        <dbReference type="ARBA" id="ARBA00022833"/>
    </source>
</evidence>
<evidence type="ECO:0000259" key="12">
    <source>
        <dbReference type="PROSITE" id="PS51721"/>
    </source>
</evidence>
<feature type="domain" description="EngC GTPase" evidence="11">
    <location>
        <begin position="180"/>
        <end position="335"/>
    </location>
</feature>
<dbReference type="Pfam" id="PF03193">
    <property type="entry name" value="RsgA_GTPase"/>
    <property type="match status" value="1"/>
</dbReference>
<keyword evidence="4" id="KW-0699">rRNA-binding</keyword>
<proteinExistence type="predicted"/>
<evidence type="ECO:0000259" key="11">
    <source>
        <dbReference type="PROSITE" id="PS50936"/>
    </source>
</evidence>
<organism evidence="13 14">
    <name type="scientific">Kinneretia aquatilis</name>
    <dbReference type="NCBI Taxonomy" id="2070761"/>
    <lineage>
        <taxon>Bacteria</taxon>
        <taxon>Pseudomonadati</taxon>
        <taxon>Pseudomonadota</taxon>
        <taxon>Betaproteobacteria</taxon>
        <taxon>Burkholderiales</taxon>
        <taxon>Sphaerotilaceae</taxon>
        <taxon>Roseateles</taxon>
    </lineage>
</organism>
<dbReference type="EMBL" id="POSP01000003">
    <property type="protein sequence ID" value="PND37685.1"/>
    <property type="molecule type" value="Genomic_DNA"/>
</dbReference>
<evidence type="ECO:0000256" key="3">
    <source>
        <dbReference type="ARBA" id="ARBA00022723"/>
    </source>
</evidence>
<dbReference type="GO" id="GO:0042254">
    <property type="term" value="P:ribosome biogenesis"/>
    <property type="evidence" value="ECO:0007669"/>
    <property type="project" value="UniProtKB-KW"/>
</dbReference>
<keyword evidence="3" id="KW-0479">Metal-binding</keyword>
<dbReference type="PROSITE" id="PS51721">
    <property type="entry name" value="G_CP"/>
    <property type="match status" value="1"/>
</dbReference>
<dbReference type="Proteomes" id="UP000235916">
    <property type="component" value="Unassembled WGS sequence"/>
</dbReference>
<dbReference type="PANTHER" id="PTHR32120:SF10">
    <property type="entry name" value="SMALL RIBOSOMAL SUBUNIT BIOGENESIS GTPASE RSGA"/>
    <property type="match status" value="1"/>
</dbReference>
<dbReference type="InterPro" id="IPR010914">
    <property type="entry name" value="RsgA_GTPase_dom"/>
</dbReference>
<gene>
    <name evidence="13" type="primary">rsgA</name>
    <name evidence="13" type="ORF">C1O66_09225</name>
</gene>
<dbReference type="GO" id="GO:0046872">
    <property type="term" value="F:metal ion binding"/>
    <property type="evidence" value="ECO:0007669"/>
    <property type="project" value="UniProtKB-KW"/>
</dbReference>
<keyword evidence="6" id="KW-0378">Hydrolase</keyword>
<evidence type="ECO:0000256" key="8">
    <source>
        <dbReference type="ARBA" id="ARBA00022884"/>
    </source>
</evidence>
<keyword evidence="9" id="KW-0342">GTP-binding</keyword>
<name>A0A2N8KW56_9BURK</name>
<dbReference type="PANTHER" id="PTHR32120">
    <property type="entry name" value="SMALL RIBOSOMAL SUBUNIT BIOGENESIS GTPASE RSGA"/>
    <property type="match status" value="1"/>
</dbReference>
<feature type="compositionally biased region" description="Basic and acidic residues" evidence="10">
    <location>
        <begin position="393"/>
        <end position="406"/>
    </location>
</feature>
<dbReference type="Gene3D" id="1.10.40.50">
    <property type="entry name" value="Probable gtpase engc, domain 3"/>
    <property type="match status" value="1"/>
</dbReference>
<feature type="domain" description="CP-type G" evidence="12">
    <location>
        <begin position="171"/>
        <end position="337"/>
    </location>
</feature>
<keyword evidence="1" id="KW-0963">Cytoplasm</keyword>
<keyword evidence="2" id="KW-0690">Ribosome biogenesis</keyword>
<sequence>MLGAWARAAALCLRSGRCVAASRACRRTGHGTQAHAPLARERIPIMELSEDFFASQFFNAQFFDAQLPALQALGFSLQHHLPALQAMDLPAGATPAQPWRLIELQRDGHARLQSPAGLRAARALPGLIQVLHAQGEQLAVGDWLLARENAQGELWAEARLPPFNSLSRRDPEGFRQALVNNVDLALLVMGLDHDFKLARLDRYLVLTHAAELPALLVLSKADLCPDLERRLAEVRAHLGRQLGTSVLEVLALDGQPESCRAALHPWLGRGQTLVLLGSSGAGKSTLSNALCAEDGRQQLTGAVRLDDSRGRHTTTTRSLRASVAGACIIDTPGLRSLQLDADVAAVRAAFDDVSELAQHCRFRNCSHSGEPGCAVVGQLSAARVKSFHKLQREAERDQQSPLDRRHQLSQWKAMVQSSRMATKLKRG</sequence>
<dbReference type="AlphaFoldDB" id="A0A2N8KW56"/>
<dbReference type="OrthoDB" id="9809485at2"/>
<dbReference type="GO" id="GO:0019843">
    <property type="term" value="F:rRNA binding"/>
    <property type="evidence" value="ECO:0007669"/>
    <property type="project" value="UniProtKB-KW"/>
</dbReference>
<evidence type="ECO:0000256" key="2">
    <source>
        <dbReference type="ARBA" id="ARBA00022517"/>
    </source>
</evidence>
<evidence type="ECO:0000256" key="6">
    <source>
        <dbReference type="ARBA" id="ARBA00022801"/>
    </source>
</evidence>
<comment type="caution">
    <text evidence="13">The sequence shown here is derived from an EMBL/GenBank/DDBJ whole genome shotgun (WGS) entry which is preliminary data.</text>
</comment>
<keyword evidence="14" id="KW-1185">Reference proteome</keyword>
<dbReference type="NCBIfam" id="TIGR00157">
    <property type="entry name" value="ribosome small subunit-dependent GTPase A"/>
    <property type="match status" value="1"/>
</dbReference>
<dbReference type="InterPro" id="IPR027417">
    <property type="entry name" value="P-loop_NTPase"/>
</dbReference>
<evidence type="ECO:0000313" key="13">
    <source>
        <dbReference type="EMBL" id="PND37685.1"/>
    </source>
</evidence>
<dbReference type="GO" id="GO:0003924">
    <property type="term" value="F:GTPase activity"/>
    <property type="evidence" value="ECO:0007669"/>
    <property type="project" value="InterPro"/>
</dbReference>